<accession>A0A2N5P2R4</accession>
<dbReference type="Proteomes" id="UP001149331">
    <property type="component" value="Unassembled WGS sequence"/>
</dbReference>
<dbReference type="Proteomes" id="UP000283992">
    <property type="component" value="Unassembled WGS sequence"/>
</dbReference>
<evidence type="ECO:0000313" key="7">
    <source>
        <dbReference type="EMBL" id="MDB8738882.1"/>
    </source>
</evidence>
<dbReference type="Proteomes" id="UP000285610">
    <property type="component" value="Unassembled WGS sequence"/>
</dbReference>
<reference evidence="8" key="5">
    <citation type="submission" date="2022-12" db="EMBL/GenBank/DDBJ databases">
        <title>Genome of R. gnavus strain RSHDN_120.</title>
        <authorList>
            <person name="Abdugheni R."/>
        </authorList>
    </citation>
    <scope>NUCLEOTIDE SEQUENCE</scope>
    <source>
        <strain evidence="8">RSHDN_120</strain>
    </source>
</reference>
<evidence type="ECO:0000313" key="15">
    <source>
        <dbReference type="EMBL" id="RHD09279.1"/>
    </source>
</evidence>
<dbReference type="InterPro" id="IPR046348">
    <property type="entry name" value="SIS_dom_sf"/>
</dbReference>
<evidence type="ECO:0000313" key="10">
    <source>
        <dbReference type="EMBL" id="NSI57808.1"/>
    </source>
</evidence>
<dbReference type="Proteomes" id="UP001296581">
    <property type="component" value="Unassembled WGS sequence"/>
</dbReference>
<evidence type="ECO:0000313" key="19">
    <source>
        <dbReference type="EMBL" id="RHM80283.1"/>
    </source>
</evidence>
<evidence type="ECO:0000313" key="11">
    <source>
        <dbReference type="EMBL" id="NSI64873.1"/>
    </source>
</evidence>
<evidence type="ECO:0000256" key="2">
    <source>
        <dbReference type="ARBA" id="ARBA00023125"/>
    </source>
</evidence>
<dbReference type="EMBL" id="QRQE01000006">
    <property type="protein sequence ID" value="RHM80283.1"/>
    <property type="molecule type" value="Genomic_DNA"/>
</dbReference>
<sequence>MSLIQQLKQAQDFTEREKDIARFVLEHPETIENMSSRELGHQTFTSAASVTRFCQKLGVKGFPEFKIKFVSELRDGYLDEKQEKIMMSERENVVTMVRKITEIQKQAVMETQKEVSYSQLMRVGKLIAEARSVDFYAYDMNVNLAQYGCSLLFHAGKRSAVYSATNIQGLHANMPSDGHVAIILSHTGRNERLAEIEKLLRKNGTRVVAVVSDGDSIIARYADEVLVAAGSEKVEEFWMSMFFASGKYLLDILYGLEFSRKYQDNLVLNQKYEKAGEKSLWGLNEES</sequence>
<protein>
    <submittedName>
        <fullName evidence="19">MurR/RpiR family transcriptional regulator</fullName>
    </submittedName>
</protein>
<evidence type="ECO:0000313" key="13">
    <source>
        <dbReference type="EMBL" id="RGQ69834.1"/>
    </source>
</evidence>
<evidence type="ECO:0000313" key="9">
    <source>
        <dbReference type="EMBL" id="NSI18499.1"/>
    </source>
</evidence>
<dbReference type="InterPro" id="IPR000281">
    <property type="entry name" value="HTH_RpiR"/>
</dbReference>
<evidence type="ECO:0000313" key="8">
    <source>
        <dbReference type="EMBL" id="MDE1203026.1"/>
    </source>
</evidence>
<dbReference type="SUPFAM" id="SSF46689">
    <property type="entry name" value="Homeodomain-like"/>
    <property type="match status" value="1"/>
</dbReference>
<dbReference type="GO" id="GO:0003677">
    <property type="term" value="F:DNA binding"/>
    <property type="evidence" value="ECO:0007669"/>
    <property type="project" value="UniProtKB-KW"/>
</dbReference>
<evidence type="ECO:0000313" key="17">
    <source>
        <dbReference type="EMBL" id="RHG85316.1"/>
    </source>
</evidence>
<dbReference type="EMBL" id="QRTJ01000007">
    <property type="protein sequence ID" value="RGQ69834.1"/>
    <property type="molecule type" value="Genomic_DNA"/>
</dbReference>
<evidence type="ECO:0000313" key="27">
    <source>
        <dbReference type="Proteomes" id="UP000286137"/>
    </source>
</evidence>
<dbReference type="Proteomes" id="UP000284472">
    <property type="component" value="Unassembled WGS sequence"/>
</dbReference>
<evidence type="ECO:0000313" key="23">
    <source>
        <dbReference type="Proteomes" id="UP000283992"/>
    </source>
</evidence>
<evidence type="ECO:0000313" key="25">
    <source>
        <dbReference type="Proteomes" id="UP000285610"/>
    </source>
</evidence>
<keyword evidence="1" id="KW-0805">Transcription regulation</keyword>
<evidence type="ECO:0000313" key="21">
    <source>
        <dbReference type="Proteomes" id="UP000283834"/>
    </source>
</evidence>
<dbReference type="Proteomes" id="UP000283834">
    <property type="component" value="Unassembled WGS sequence"/>
</dbReference>
<evidence type="ECO:0000313" key="6">
    <source>
        <dbReference type="EMBL" id="MCB5618105.1"/>
    </source>
</evidence>
<dbReference type="CDD" id="cd05013">
    <property type="entry name" value="SIS_RpiR"/>
    <property type="match status" value="1"/>
</dbReference>
<evidence type="ECO:0000313" key="16">
    <source>
        <dbReference type="EMBL" id="RHG22490.1"/>
    </source>
</evidence>
<dbReference type="EMBL" id="JAJBNC010000005">
    <property type="protein sequence ID" value="MCB5493020.1"/>
    <property type="molecule type" value="Genomic_DNA"/>
</dbReference>
<evidence type="ECO:0000259" key="4">
    <source>
        <dbReference type="PROSITE" id="PS51071"/>
    </source>
</evidence>
<dbReference type="EMBL" id="QRWQ01000005">
    <property type="protein sequence ID" value="RGT39640.1"/>
    <property type="molecule type" value="Genomic_DNA"/>
</dbReference>
<dbReference type="Pfam" id="PF01418">
    <property type="entry name" value="HTH_6"/>
    <property type="match status" value="1"/>
</dbReference>
<dbReference type="EMBL" id="QRIA01000001">
    <property type="protein sequence ID" value="RHG22490.1"/>
    <property type="molecule type" value="Genomic_DNA"/>
</dbReference>
<dbReference type="EMBL" id="QRIS01000009">
    <property type="protein sequence ID" value="RHG85316.1"/>
    <property type="molecule type" value="Genomic_DNA"/>
</dbReference>
<evidence type="ECO:0000313" key="18">
    <source>
        <dbReference type="EMBL" id="RHJ15161.1"/>
    </source>
</evidence>
<dbReference type="EMBL" id="QSSX01000002">
    <property type="protein sequence ID" value="RGM25879.1"/>
    <property type="molecule type" value="Genomic_DNA"/>
</dbReference>
<dbReference type="STRING" id="33038.GCA_900067245_02700"/>
<evidence type="ECO:0000313" key="26">
    <source>
        <dbReference type="Proteomes" id="UP000285697"/>
    </source>
</evidence>
<keyword evidence="3" id="KW-0804">Transcription</keyword>
<dbReference type="EMBL" id="JAPZEG010000005">
    <property type="protein sequence ID" value="MDE1203026.1"/>
    <property type="molecule type" value="Genomic_DNA"/>
</dbReference>
<evidence type="ECO:0000313" key="12">
    <source>
        <dbReference type="EMBL" id="RGM25879.1"/>
    </source>
</evidence>
<dbReference type="AlphaFoldDB" id="A0A2N5P2R4"/>
<keyword evidence="2" id="KW-0238">DNA-binding</keyword>
<reference evidence="9" key="2">
    <citation type="journal article" date="2020" name="Cell Host Microbe">
        <title>Functional and Genomic Variation between Human-Derived Isolates of Lachnospiraceae Reveals Inter- and Intra-Species Diversity.</title>
        <authorList>
            <person name="Sorbara M.T."/>
            <person name="Littmann E.R."/>
            <person name="Fontana E."/>
            <person name="Moody T.U."/>
            <person name="Kohout C.E."/>
            <person name="Gjonbalaj M."/>
            <person name="Eaton V."/>
            <person name="Seok R."/>
            <person name="Leiner I.M."/>
            <person name="Pamer E.G."/>
        </authorList>
    </citation>
    <scope>NUCLEOTIDE SEQUENCE</scope>
    <source>
        <strain evidence="11">MSK.11.9</strain>
        <strain evidence="10">MSK.15.32</strain>
        <strain evidence="9">MSK.22.53</strain>
    </source>
</reference>
<dbReference type="Proteomes" id="UP001296580">
    <property type="component" value="Unassembled WGS sequence"/>
</dbReference>
<dbReference type="Proteomes" id="UP000283981">
    <property type="component" value="Unassembled WGS sequence"/>
</dbReference>
<reference evidence="9" key="3">
    <citation type="submission" date="2020-02" db="EMBL/GenBank/DDBJ databases">
        <authorList>
            <person name="Littmann E."/>
            <person name="Sorbara M."/>
        </authorList>
    </citation>
    <scope>NUCLEOTIDE SEQUENCE</scope>
    <source>
        <strain evidence="11">MSK.11.9</strain>
        <strain evidence="10">MSK.15.32</strain>
        <strain evidence="9">MSK.22.53</strain>
    </source>
</reference>
<dbReference type="SUPFAM" id="SSF53697">
    <property type="entry name" value="SIS domain"/>
    <property type="match status" value="1"/>
</dbReference>
<dbReference type="Proteomes" id="UP001297370">
    <property type="component" value="Unassembled WGS sequence"/>
</dbReference>
<dbReference type="GO" id="GO:0097367">
    <property type="term" value="F:carbohydrate derivative binding"/>
    <property type="evidence" value="ECO:0007669"/>
    <property type="project" value="InterPro"/>
</dbReference>
<dbReference type="PANTHER" id="PTHR30514:SF10">
    <property type="entry name" value="MURR_RPIR FAMILY TRANSCRIPTIONAL REGULATOR"/>
    <property type="match status" value="1"/>
</dbReference>
<dbReference type="InterPro" id="IPR036388">
    <property type="entry name" value="WH-like_DNA-bd_sf"/>
</dbReference>
<evidence type="ECO:0000313" key="22">
    <source>
        <dbReference type="Proteomes" id="UP000283981"/>
    </source>
</evidence>
<evidence type="ECO:0000313" key="20">
    <source>
        <dbReference type="Proteomes" id="UP000260808"/>
    </source>
</evidence>
<dbReference type="Proteomes" id="UP001211731">
    <property type="component" value="Unassembled WGS sequence"/>
</dbReference>
<dbReference type="EMBL" id="JAAIRM010000004">
    <property type="protein sequence ID" value="NSI18499.1"/>
    <property type="molecule type" value="Genomic_DNA"/>
</dbReference>
<dbReference type="EMBL" id="JAJBOM010000002">
    <property type="protein sequence ID" value="MCB5618105.1"/>
    <property type="molecule type" value="Genomic_DNA"/>
</dbReference>
<dbReference type="InterPro" id="IPR009057">
    <property type="entry name" value="Homeodomain-like_sf"/>
</dbReference>
<dbReference type="RefSeq" id="WP_004843507.1">
    <property type="nucleotide sequence ID" value="NZ_AP031446.1"/>
</dbReference>
<dbReference type="EMBL" id="QRLN01000003">
    <property type="protein sequence ID" value="RHJ15161.1"/>
    <property type="molecule type" value="Genomic_DNA"/>
</dbReference>
<dbReference type="Pfam" id="PF01380">
    <property type="entry name" value="SIS"/>
    <property type="match status" value="1"/>
</dbReference>
<dbReference type="PROSITE" id="PS51071">
    <property type="entry name" value="HTH_RPIR"/>
    <property type="match status" value="1"/>
</dbReference>
<evidence type="ECO:0000256" key="3">
    <source>
        <dbReference type="ARBA" id="ARBA00023163"/>
    </source>
</evidence>
<dbReference type="EMBL" id="QSIR01000001">
    <property type="protein sequence ID" value="RHD09279.1"/>
    <property type="molecule type" value="Genomic_DNA"/>
</dbReference>
<proteinExistence type="predicted"/>
<dbReference type="GeneID" id="57433510"/>
<gene>
    <name evidence="18" type="ORF">DW142_02800</name>
    <name evidence="17" type="ORF">DW243_06940</name>
    <name evidence="16" type="ORF">DW270_01005</name>
    <name evidence="15" type="ORF">DW812_00565</name>
    <name evidence="14" type="ORF">DWX36_07170</name>
    <name evidence="13" type="ORF">DWY88_05635</name>
    <name evidence="19" type="ORF">DWZ50_03455</name>
    <name evidence="12" type="ORF">DXC31_01575</name>
    <name evidence="9" type="ORF">G4958_03810</name>
    <name evidence="11" type="ORF">G4981_06250</name>
    <name evidence="10" type="ORF">G4993_05260</name>
    <name evidence="6" type="ORF">LIQ08_02845</name>
    <name evidence="5" type="ORF">LIQ10_04590</name>
    <name evidence="8" type="ORF">O4N78_05460</name>
    <name evidence="7" type="ORF">PNU63_08860</name>
</gene>
<dbReference type="Proteomes" id="UP001297422">
    <property type="component" value="Unassembled WGS sequence"/>
</dbReference>
<dbReference type="InterPro" id="IPR047640">
    <property type="entry name" value="RpiR-like"/>
</dbReference>
<reference evidence="5" key="4">
    <citation type="submission" date="2021-10" db="EMBL/GenBank/DDBJ databases">
        <title>Collection of gut derived symbiotic bacterial strains cultured from healthy donors.</title>
        <authorList>
            <person name="Lin H."/>
            <person name="Littmann E."/>
            <person name="Claire K."/>
            <person name="Pamer E."/>
        </authorList>
    </citation>
    <scope>NUCLEOTIDE SEQUENCE</scope>
    <source>
        <strain evidence="6">MSK.23.18</strain>
        <strain evidence="5">MSK.23.4</strain>
    </source>
</reference>
<evidence type="ECO:0000313" key="14">
    <source>
        <dbReference type="EMBL" id="RGT39640.1"/>
    </source>
</evidence>
<reference evidence="7" key="6">
    <citation type="submission" date="2023-01" db="EMBL/GenBank/DDBJ databases">
        <title>Human gut microbiome strain richness.</title>
        <authorList>
            <person name="Chen-Liaw A."/>
        </authorList>
    </citation>
    <scope>NUCLEOTIDE SEQUENCE</scope>
    <source>
        <strain evidence="7">1001217st1_A9_1001217B_191108</strain>
    </source>
</reference>
<dbReference type="EMBL" id="JAAIRV010000006">
    <property type="protein sequence ID" value="NSI57808.1"/>
    <property type="molecule type" value="Genomic_DNA"/>
</dbReference>
<dbReference type="PANTHER" id="PTHR30514">
    <property type="entry name" value="GLUCOKINASE"/>
    <property type="match status" value="1"/>
</dbReference>
<dbReference type="InterPro" id="IPR001347">
    <property type="entry name" value="SIS_dom"/>
</dbReference>
<evidence type="ECO:0000313" key="5">
    <source>
        <dbReference type="EMBL" id="MCB5493020.1"/>
    </source>
</evidence>
<comment type="caution">
    <text evidence="19">The sequence shown here is derived from an EMBL/GenBank/DDBJ whole genome shotgun (WGS) entry which is preliminary data.</text>
</comment>
<dbReference type="GO" id="GO:1901135">
    <property type="term" value="P:carbohydrate derivative metabolic process"/>
    <property type="evidence" value="ECO:0007669"/>
    <property type="project" value="InterPro"/>
</dbReference>
<dbReference type="Proteomes" id="UP001296643">
    <property type="component" value="Unassembled WGS sequence"/>
</dbReference>
<evidence type="ECO:0000256" key="1">
    <source>
        <dbReference type="ARBA" id="ARBA00023015"/>
    </source>
</evidence>
<dbReference type="Proteomes" id="UP000260808">
    <property type="component" value="Unassembled WGS sequence"/>
</dbReference>
<dbReference type="EMBL" id="JAAIRY010000007">
    <property type="protein sequence ID" value="NSI64873.1"/>
    <property type="molecule type" value="Genomic_DNA"/>
</dbReference>
<feature type="domain" description="HTH rpiR-type" evidence="4">
    <location>
        <begin position="1"/>
        <end position="76"/>
    </location>
</feature>
<dbReference type="EMBL" id="JAQMLR010000007">
    <property type="protein sequence ID" value="MDB8738882.1"/>
    <property type="molecule type" value="Genomic_DNA"/>
</dbReference>
<dbReference type="Gene3D" id="1.10.10.10">
    <property type="entry name" value="Winged helix-like DNA-binding domain superfamily/Winged helix DNA-binding domain"/>
    <property type="match status" value="1"/>
</dbReference>
<reference evidence="20 21" key="1">
    <citation type="submission" date="2018-08" db="EMBL/GenBank/DDBJ databases">
        <title>A genome reference for cultivated species of the human gut microbiota.</title>
        <authorList>
            <person name="Zou Y."/>
            <person name="Xue W."/>
            <person name="Luo G."/>
        </authorList>
    </citation>
    <scope>NUCLEOTIDE SEQUENCE [LARGE SCALE GENOMIC DNA]</scope>
    <source>
        <strain evidence="14 21">AF19-16AC</strain>
        <strain evidence="13 27">AF27-4BH</strain>
        <strain evidence="19 25">AF33-12</strain>
        <strain evidence="18 23">AM12-54</strain>
        <strain evidence="17 22">AM21-18</strain>
        <strain evidence="16 26">AM22-7AC</strain>
        <strain evidence="15 24">AM32-6</strain>
        <strain evidence="12 20">TF01-20-2</strain>
    </source>
</reference>
<name>A0A2N5P2R4_MEDGN</name>
<organism evidence="19 25">
    <name type="scientific">Mediterraneibacter gnavus</name>
    <name type="common">Ruminococcus gnavus</name>
    <dbReference type="NCBI Taxonomy" id="33038"/>
    <lineage>
        <taxon>Bacteria</taxon>
        <taxon>Bacillati</taxon>
        <taxon>Bacillota</taxon>
        <taxon>Clostridia</taxon>
        <taxon>Lachnospirales</taxon>
        <taxon>Lachnospiraceae</taxon>
        <taxon>Mediterraneibacter</taxon>
    </lineage>
</organism>
<dbReference type="Proteomes" id="UP000286137">
    <property type="component" value="Unassembled WGS sequence"/>
</dbReference>
<evidence type="ECO:0000313" key="24">
    <source>
        <dbReference type="Proteomes" id="UP000284472"/>
    </source>
</evidence>
<dbReference type="Proteomes" id="UP000285697">
    <property type="component" value="Unassembled WGS sequence"/>
</dbReference>
<dbReference type="InterPro" id="IPR035472">
    <property type="entry name" value="RpiR-like_SIS"/>
</dbReference>
<dbReference type="GO" id="GO:0003700">
    <property type="term" value="F:DNA-binding transcription factor activity"/>
    <property type="evidence" value="ECO:0007669"/>
    <property type="project" value="InterPro"/>
</dbReference>
<dbReference type="Gene3D" id="3.40.50.10490">
    <property type="entry name" value="Glucose-6-phosphate isomerase like protein, domain 1"/>
    <property type="match status" value="1"/>
</dbReference>